<comment type="caution">
    <text evidence="2">The sequence shown here is derived from an EMBL/GenBank/DDBJ whole genome shotgun (WGS) entry which is preliminary data.</text>
</comment>
<evidence type="ECO:0000313" key="3">
    <source>
        <dbReference type="Proteomes" id="UP001152622"/>
    </source>
</evidence>
<gene>
    <name evidence="2" type="ORF">SKAU_G00360100</name>
</gene>
<dbReference type="Proteomes" id="UP001152622">
    <property type="component" value="Chromosome 17"/>
</dbReference>
<organism evidence="2 3">
    <name type="scientific">Synaphobranchus kaupii</name>
    <name type="common">Kaup's arrowtooth eel</name>
    <dbReference type="NCBI Taxonomy" id="118154"/>
    <lineage>
        <taxon>Eukaryota</taxon>
        <taxon>Metazoa</taxon>
        <taxon>Chordata</taxon>
        <taxon>Craniata</taxon>
        <taxon>Vertebrata</taxon>
        <taxon>Euteleostomi</taxon>
        <taxon>Actinopterygii</taxon>
        <taxon>Neopterygii</taxon>
        <taxon>Teleostei</taxon>
        <taxon>Anguilliformes</taxon>
        <taxon>Synaphobranchidae</taxon>
        <taxon>Synaphobranchus</taxon>
    </lineage>
</organism>
<keyword evidence="3" id="KW-1185">Reference proteome</keyword>
<protein>
    <submittedName>
        <fullName evidence="2">Uncharacterized protein</fullName>
    </submittedName>
</protein>
<feature type="region of interest" description="Disordered" evidence="1">
    <location>
        <begin position="187"/>
        <end position="225"/>
    </location>
</feature>
<name>A0A9Q1IH15_SYNKA</name>
<dbReference type="Pfam" id="PF15479">
    <property type="entry name" value="DUF4639"/>
    <property type="match status" value="1"/>
</dbReference>
<evidence type="ECO:0000313" key="2">
    <source>
        <dbReference type="EMBL" id="KAJ8339224.1"/>
    </source>
</evidence>
<evidence type="ECO:0000256" key="1">
    <source>
        <dbReference type="SAM" id="MobiDB-lite"/>
    </source>
</evidence>
<sequence>MGEVEAIPGSTHHVDNIGVNHSEVVSMSRSAPKVRAEKSRAALAPVLPPPTSPSDHVDGADTVPGRLSKSEWMDVVAREEGEEVVAEVLDELMCSVMEKCYQVYLRKQLVPFTVSWARHSLVQTLEWQFLVRDEGEGHECAPFWEQDSEPQHCDIDSWAQGCVPVVHSRPPTKHILQRSVELPVADAANPGGLQAKNESQSGTKEVHSDRDPCKEDKNQNDCQGHADLKTRMLLPHPPSKRENKKKHPLPYCAAIPAPQAGNSPWISHSTSTEEHPIPNDQTVYVTKSKRAQKHPDVSAVKRLDPSHLVRHKVWPGFEVIDSNVLQLPIVKYGVPPMPDQKRDKHSTKQPATLKPPTSSQTSHKVRRRSTVDGALWLSSRKGQIQDIAQSQGSMPLSAGLLLDTMALSPGVALKDLSGVHTYTYKRCLSQTGQIAKLEPIRSSLPTPLFSLDQLMSG</sequence>
<dbReference type="InterPro" id="IPR028042">
    <property type="entry name" value="DUF4639"/>
</dbReference>
<dbReference type="OrthoDB" id="193650at2759"/>
<accession>A0A9Q1IH15</accession>
<proteinExistence type="predicted"/>
<feature type="region of interest" description="Disordered" evidence="1">
    <location>
        <begin position="335"/>
        <end position="367"/>
    </location>
</feature>
<dbReference type="PANTHER" id="PTHR34438:SF1">
    <property type="entry name" value="CHROMOSOME 2 OPEN READING FRAME 81"/>
    <property type="match status" value="1"/>
</dbReference>
<feature type="compositionally biased region" description="Basic and acidic residues" evidence="1">
    <location>
        <begin position="204"/>
        <end position="225"/>
    </location>
</feature>
<dbReference type="PANTHER" id="PTHR34438">
    <property type="entry name" value="SI:DKEY-97L20.6"/>
    <property type="match status" value="1"/>
</dbReference>
<dbReference type="EMBL" id="JAINUF010000017">
    <property type="protein sequence ID" value="KAJ8339224.1"/>
    <property type="molecule type" value="Genomic_DNA"/>
</dbReference>
<dbReference type="AlphaFoldDB" id="A0A9Q1IH15"/>
<reference evidence="2" key="1">
    <citation type="journal article" date="2023" name="Science">
        <title>Genome structures resolve the early diversification of teleost fishes.</title>
        <authorList>
            <person name="Parey E."/>
            <person name="Louis A."/>
            <person name="Montfort J."/>
            <person name="Bouchez O."/>
            <person name="Roques C."/>
            <person name="Iampietro C."/>
            <person name="Lluch J."/>
            <person name="Castinel A."/>
            <person name="Donnadieu C."/>
            <person name="Desvignes T."/>
            <person name="Floi Bucao C."/>
            <person name="Jouanno E."/>
            <person name="Wen M."/>
            <person name="Mejri S."/>
            <person name="Dirks R."/>
            <person name="Jansen H."/>
            <person name="Henkel C."/>
            <person name="Chen W.J."/>
            <person name="Zahm M."/>
            <person name="Cabau C."/>
            <person name="Klopp C."/>
            <person name="Thompson A.W."/>
            <person name="Robinson-Rechavi M."/>
            <person name="Braasch I."/>
            <person name="Lecointre G."/>
            <person name="Bobe J."/>
            <person name="Postlethwait J.H."/>
            <person name="Berthelot C."/>
            <person name="Roest Crollius H."/>
            <person name="Guiguen Y."/>
        </authorList>
    </citation>
    <scope>NUCLEOTIDE SEQUENCE</scope>
    <source>
        <strain evidence="2">WJC10195</strain>
    </source>
</reference>